<reference evidence="1 2" key="2">
    <citation type="submission" date="2020-04" db="EMBL/GenBank/DDBJ databases">
        <title>Genome sequencing and assembly of multiple isolates from the Colletotrichum gloeosporioides species complex.</title>
        <authorList>
            <person name="Gan P."/>
            <person name="Shirasu K."/>
        </authorList>
    </citation>
    <scope>NUCLEOTIDE SEQUENCE [LARGE SCALE GENOMIC DNA]</scope>
    <source>
        <strain evidence="1 2">Nara gc5</strain>
    </source>
</reference>
<proteinExistence type="predicted"/>
<dbReference type="EMBL" id="ANPB02000005">
    <property type="protein sequence ID" value="KAF4482267.1"/>
    <property type="molecule type" value="Genomic_DNA"/>
</dbReference>
<name>A0A7J6IYB9_COLFN</name>
<evidence type="ECO:0000313" key="2">
    <source>
        <dbReference type="Proteomes" id="UP000011096"/>
    </source>
</evidence>
<accession>A0A7J6IYB9</accession>
<organism evidence="1 2">
    <name type="scientific">Colletotrichum fructicola (strain Nara gc5)</name>
    <name type="common">Anthracnose fungus</name>
    <name type="synonym">Colletotrichum gloeosporioides (strain Nara gc5)</name>
    <dbReference type="NCBI Taxonomy" id="1213859"/>
    <lineage>
        <taxon>Eukaryota</taxon>
        <taxon>Fungi</taxon>
        <taxon>Dikarya</taxon>
        <taxon>Ascomycota</taxon>
        <taxon>Pezizomycotina</taxon>
        <taxon>Sordariomycetes</taxon>
        <taxon>Hypocreomycetidae</taxon>
        <taxon>Glomerellales</taxon>
        <taxon>Glomerellaceae</taxon>
        <taxon>Colletotrichum</taxon>
        <taxon>Colletotrichum gloeosporioides species complex</taxon>
    </lineage>
</organism>
<reference evidence="1 2" key="1">
    <citation type="submission" date="2012-08" db="EMBL/GenBank/DDBJ databases">
        <authorList>
            <person name="Gan P.H.P."/>
            <person name="Ikeda K."/>
            <person name="Irieda H."/>
            <person name="Narusaka M."/>
            <person name="O'Connell R.J."/>
            <person name="Narusaka Y."/>
            <person name="Takano Y."/>
            <person name="Kubo Y."/>
            <person name="Shirasu K."/>
        </authorList>
    </citation>
    <scope>NUCLEOTIDE SEQUENCE [LARGE SCALE GENOMIC DNA]</scope>
    <source>
        <strain evidence="1 2">Nara gc5</strain>
    </source>
</reference>
<evidence type="ECO:0000313" key="1">
    <source>
        <dbReference type="EMBL" id="KAF4482267.1"/>
    </source>
</evidence>
<dbReference type="GeneID" id="43621436"/>
<dbReference type="InParanoid" id="A0A7J6IYB9"/>
<protein>
    <submittedName>
        <fullName evidence="1">Uncharacterized protein</fullName>
    </submittedName>
</protein>
<dbReference type="AlphaFoldDB" id="A0A7J6IYB9"/>
<dbReference type="RefSeq" id="XP_066008408.1">
    <property type="nucleotide sequence ID" value="XM_066152127.1"/>
</dbReference>
<dbReference type="OrthoDB" id="5203703at2759"/>
<comment type="caution">
    <text evidence="1">The sequence shown here is derived from an EMBL/GenBank/DDBJ whole genome shotgun (WGS) entry which is preliminary data.</text>
</comment>
<dbReference type="Proteomes" id="UP000011096">
    <property type="component" value="Unassembled WGS sequence"/>
</dbReference>
<keyword evidence="2" id="KW-1185">Reference proteome</keyword>
<sequence>MSVTTTATAPSSCPTNEIPEGLPIPNNVTYAVIPGHNASDLWMVKCCSPNPVHLVNDCWEWCEVPEATKKNRDDAQIVSVFGSCLRAEGRNSTESNGVQVRSASSYRPVPFAGLLESSVYIAPNTEFRRSQTLTQGTVNASVGIRIVDVYQGPTTCHE</sequence>
<gene>
    <name evidence="1" type="ORF">CGGC5_v009154</name>
</gene>